<dbReference type="InterPro" id="IPR000683">
    <property type="entry name" value="Gfo/Idh/MocA-like_OxRdtase_N"/>
</dbReference>
<keyword evidence="5" id="KW-1185">Reference proteome</keyword>
<gene>
    <name evidence="4" type="primary">iolG_33</name>
    <name evidence="4" type="ORF">PAESOLCIP111_04942</name>
</gene>
<reference evidence="4" key="1">
    <citation type="submission" date="2021-06" db="EMBL/GenBank/DDBJ databases">
        <authorList>
            <person name="Criscuolo A."/>
        </authorList>
    </citation>
    <scope>NUCLEOTIDE SEQUENCE</scope>
    <source>
        <strain evidence="4">CIP111600</strain>
    </source>
</reference>
<dbReference type="GO" id="GO:0000166">
    <property type="term" value="F:nucleotide binding"/>
    <property type="evidence" value="ECO:0007669"/>
    <property type="project" value="InterPro"/>
</dbReference>
<dbReference type="Pfam" id="PF22725">
    <property type="entry name" value="GFO_IDH_MocA_C3"/>
    <property type="match status" value="1"/>
</dbReference>
<dbReference type="GO" id="GO:0016491">
    <property type="term" value="F:oxidoreductase activity"/>
    <property type="evidence" value="ECO:0007669"/>
    <property type="project" value="UniProtKB-KW"/>
</dbReference>
<accession>A0A916K8H9</accession>
<evidence type="ECO:0000259" key="3">
    <source>
        <dbReference type="Pfam" id="PF22725"/>
    </source>
</evidence>
<protein>
    <submittedName>
        <fullName evidence="4">Inositol 2-dehydrogenase/D-chiro-inositol 3-dehydrogenase</fullName>
        <ecNumber evidence="4">1.1.1.369</ecNumber>
    </submittedName>
</protein>
<evidence type="ECO:0000313" key="4">
    <source>
        <dbReference type="EMBL" id="CAG7645412.1"/>
    </source>
</evidence>
<dbReference type="AlphaFoldDB" id="A0A916K8H9"/>
<dbReference type="PANTHER" id="PTHR43818">
    <property type="entry name" value="BCDNA.GH03377"/>
    <property type="match status" value="1"/>
</dbReference>
<evidence type="ECO:0000313" key="5">
    <source>
        <dbReference type="Proteomes" id="UP000693672"/>
    </source>
</evidence>
<dbReference type="EC" id="1.1.1.369" evidence="4"/>
<feature type="domain" description="GFO/IDH/MocA-like oxidoreductase" evidence="3">
    <location>
        <begin position="135"/>
        <end position="276"/>
    </location>
</feature>
<dbReference type="PANTHER" id="PTHR43818:SF11">
    <property type="entry name" value="BCDNA.GH03377"/>
    <property type="match status" value="1"/>
</dbReference>
<feature type="domain" description="Gfo/Idh/MocA-like oxidoreductase N-terminal" evidence="2">
    <location>
        <begin position="7"/>
        <end position="126"/>
    </location>
</feature>
<dbReference type="EMBL" id="CAJVAS010000031">
    <property type="protein sequence ID" value="CAG7645412.1"/>
    <property type="molecule type" value="Genomic_DNA"/>
</dbReference>
<organism evidence="4 5">
    <name type="scientific">Paenibacillus solanacearum</name>
    <dbReference type="NCBI Taxonomy" id="2048548"/>
    <lineage>
        <taxon>Bacteria</taxon>
        <taxon>Bacillati</taxon>
        <taxon>Bacillota</taxon>
        <taxon>Bacilli</taxon>
        <taxon>Bacillales</taxon>
        <taxon>Paenibacillaceae</taxon>
        <taxon>Paenibacillus</taxon>
    </lineage>
</organism>
<dbReference type="Pfam" id="PF01408">
    <property type="entry name" value="GFO_IDH_MocA"/>
    <property type="match status" value="1"/>
</dbReference>
<dbReference type="InterPro" id="IPR055170">
    <property type="entry name" value="GFO_IDH_MocA-like_dom"/>
</dbReference>
<dbReference type="InterPro" id="IPR050463">
    <property type="entry name" value="Gfo/Idh/MocA_oxidrdct_glycsds"/>
</dbReference>
<name>A0A916K8H9_9BACL</name>
<dbReference type="RefSeq" id="WP_218094658.1">
    <property type="nucleotide sequence ID" value="NZ_CAJVAS010000031.1"/>
</dbReference>
<dbReference type="Proteomes" id="UP000693672">
    <property type="component" value="Unassembled WGS sequence"/>
</dbReference>
<keyword evidence="1 4" id="KW-0560">Oxidoreductase</keyword>
<evidence type="ECO:0000259" key="2">
    <source>
        <dbReference type="Pfam" id="PF01408"/>
    </source>
</evidence>
<comment type="caution">
    <text evidence="4">The sequence shown here is derived from an EMBL/GenBank/DDBJ whole genome shotgun (WGS) entry which is preliminary data.</text>
</comment>
<evidence type="ECO:0000256" key="1">
    <source>
        <dbReference type="ARBA" id="ARBA00023002"/>
    </source>
</evidence>
<proteinExistence type="predicted"/>
<sequence>MSANDNIQIGIIGAGNIGNVHIQEFKKLADVDVAAVTDVYQPLAVERASKYGIPKVYESYQELVQDPSIDAVIVCVPNEAHAPVAINALKAGKHVLLEKPMAVNAAAAKEIVKAHRQSGKTLMMSHQRRWEWINLQVKEQIDKGALGQVYNVKTGWMRRKGIPGWGTWFTQMSKSGGGPLIDIGVHMLDLSLHFMGGAKPVSVFGTTYAEFGPHKRGIGTWGKPDWNGFYDVEDLATALIKLDNGGTLTLDVSWAAHTSFQNNGAYVHLMGTEGGASLGDGKGRLHTELFDRTADVELTAPTADEGPRARMSRHFIECVRTGQEPLTSAMSGLANSLVLEAIYESSRTGNKVDLDWSL</sequence>